<dbReference type="Proteomes" id="UP000663836">
    <property type="component" value="Unassembled WGS sequence"/>
</dbReference>
<dbReference type="EMBL" id="CAJNOT010002453">
    <property type="protein sequence ID" value="CAF1317048.1"/>
    <property type="molecule type" value="Genomic_DNA"/>
</dbReference>
<reference evidence="3" key="1">
    <citation type="submission" date="2021-02" db="EMBL/GenBank/DDBJ databases">
        <authorList>
            <person name="Nowell W R."/>
        </authorList>
    </citation>
    <scope>NUCLEOTIDE SEQUENCE</scope>
</reference>
<dbReference type="OrthoDB" id="1751331at2759"/>
<dbReference type="AlphaFoldDB" id="A0A819HMT4"/>
<name>A0A819HMT4_9BILA</name>
<evidence type="ECO:0000313" key="4">
    <source>
        <dbReference type="EMBL" id="CAF4047546.1"/>
    </source>
</evidence>
<dbReference type="SUPFAM" id="SSF50249">
    <property type="entry name" value="Nucleic acid-binding proteins"/>
    <property type="match status" value="1"/>
</dbReference>
<evidence type="ECO:0000313" key="1">
    <source>
        <dbReference type="EMBL" id="CAF1317048.1"/>
    </source>
</evidence>
<dbReference type="Gene3D" id="2.40.50.140">
    <property type="entry name" value="Nucleic acid-binding proteins"/>
    <property type="match status" value="1"/>
</dbReference>
<proteinExistence type="predicted"/>
<dbReference type="EMBL" id="CAJNOO010005948">
    <property type="protein sequence ID" value="CAF1434802.1"/>
    <property type="molecule type" value="Genomic_DNA"/>
</dbReference>
<sequence>MSEISSAMSTLEWLNDFASNNSSLRHENENISATSSTSDEIIEITPEVQNEDNSGEITVVCFNLSCRIIEPLIEKDKSYEINNLCIKTANDTYKTLPNRFQLTSTTKTTITEIMDFHIMPIEYQFLKLEDLATTPLDSVIGNKHLSSMENTIISVD</sequence>
<dbReference type="Proteomes" id="UP000663823">
    <property type="component" value="Unassembled WGS sequence"/>
</dbReference>
<dbReference type="Proteomes" id="UP000663882">
    <property type="component" value="Unassembled WGS sequence"/>
</dbReference>
<protein>
    <submittedName>
        <fullName evidence="3">Uncharacterized protein</fullName>
    </submittedName>
</protein>
<gene>
    <name evidence="3" type="ORF">JBS370_LOCUS20870</name>
    <name evidence="4" type="ORF">OTI717_LOCUS31466</name>
    <name evidence="2" type="ORF">RFH988_LOCUS36098</name>
    <name evidence="1" type="ORF">ZHD862_LOCUS28804</name>
</gene>
<evidence type="ECO:0000313" key="2">
    <source>
        <dbReference type="EMBL" id="CAF1434802.1"/>
    </source>
</evidence>
<dbReference type="EMBL" id="CAJOAX010009023">
    <property type="protein sequence ID" value="CAF4047546.1"/>
    <property type="molecule type" value="Genomic_DNA"/>
</dbReference>
<dbReference type="Proteomes" id="UP000663864">
    <property type="component" value="Unassembled WGS sequence"/>
</dbReference>
<dbReference type="EMBL" id="CAJOBD010002689">
    <property type="protein sequence ID" value="CAF3900888.1"/>
    <property type="molecule type" value="Genomic_DNA"/>
</dbReference>
<dbReference type="InterPro" id="IPR012340">
    <property type="entry name" value="NA-bd_OB-fold"/>
</dbReference>
<evidence type="ECO:0000313" key="3">
    <source>
        <dbReference type="EMBL" id="CAF3900888.1"/>
    </source>
</evidence>
<accession>A0A819HMT4</accession>
<evidence type="ECO:0000313" key="5">
    <source>
        <dbReference type="Proteomes" id="UP000663836"/>
    </source>
</evidence>
<comment type="caution">
    <text evidence="3">The sequence shown here is derived from an EMBL/GenBank/DDBJ whole genome shotgun (WGS) entry which is preliminary data.</text>
</comment>
<organism evidence="3 5">
    <name type="scientific">Rotaria sordida</name>
    <dbReference type="NCBI Taxonomy" id="392033"/>
    <lineage>
        <taxon>Eukaryota</taxon>
        <taxon>Metazoa</taxon>
        <taxon>Spiralia</taxon>
        <taxon>Gnathifera</taxon>
        <taxon>Rotifera</taxon>
        <taxon>Eurotatoria</taxon>
        <taxon>Bdelloidea</taxon>
        <taxon>Philodinida</taxon>
        <taxon>Philodinidae</taxon>
        <taxon>Rotaria</taxon>
    </lineage>
</organism>